<organism evidence="1 2">
    <name type="scientific">Bauldia litoralis</name>
    <dbReference type="NCBI Taxonomy" id="665467"/>
    <lineage>
        <taxon>Bacteria</taxon>
        <taxon>Pseudomonadati</taxon>
        <taxon>Pseudomonadota</taxon>
        <taxon>Alphaproteobacteria</taxon>
        <taxon>Hyphomicrobiales</taxon>
        <taxon>Kaistiaceae</taxon>
        <taxon>Bauldia</taxon>
    </lineage>
</organism>
<proteinExistence type="predicted"/>
<dbReference type="EMBL" id="FMXQ01000013">
    <property type="protein sequence ID" value="SDB57850.1"/>
    <property type="molecule type" value="Genomic_DNA"/>
</dbReference>
<accession>A0A1G6EKD4</accession>
<gene>
    <name evidence="1" type="ORF">SAMN02982931_04623</name>
</gene>
<evidence type="ECO:0000313" key="2">
    <source>
        <dbReference type="Proteomes" id="UP000199071"/>
    </source>
</evidence>
<name>A0A1G6EKD4_9HYPH</name>
<dbReference type="Pfam" id="PF20553">
    <property type="entry name" value="Methyltransf_35"/>
    <property type="match status" value="1"/>
</dbReference>
<evidence type="ECO:0000313" key="1">
    <source>
        <dbReference type="EMBL" id="SDB57850.1"/>
    </source>
</evidence>
<reference evidence="1 2" key="1">
    <citation type="submission" date="2016-10" db="EMBL/GenBank/DDBJ databases">
        <authorList>
            <person name="de Groot N.N."/>
        </authorList>
    </citation>
    <scope>NUCLEOTIDE SEQUENCE [LARGE SCALE GENOMIC DNA]</scope>
    <source>
        <strain evidence="1 2">ATCC 35022</strain>
    </source>
</reference>
<dbReference type="OrthoDB" id="9181262at2"/>
<dbReference type="Proteomes" id="UP000199071">
    <property type="component" value="Unassembled WGS sequence"/>
</dbReference>
<dbReference type="InterPro" id="IPR046788">
    <property type="entry name" value="Methyltransf_35"/>
</dbReference>
<dbReference type="RefSeq" id="WP_090880919.1">
    <property type="nucleotide sequence ID" value="NZ_FMXQ01000013.1"/>
</dbReference>
<dbReference type="AlphaFoldDB" id="A0A1G6EKD4"/>
<protein>
    <submittedName>
        <fullName evidence="1">Uncharacterized protein</fullName>
    </submittedName>
</protein>
<dbReference type="STRING" id="665467.SAMN02982931_04623"/>
<keyword evidence="2" id="KW-1185">Reference proteome</keyword>
<sequence>MSAGSSLPYRLRPNKAVDRELFLSLLMRLAPALSLEKYQYVGLGGPFLEDFRLVHARLGLKVMTCVEAEEQVHKRQQFNCPIASIECIHRTLEDYLDGHEFKVPAIIWFDYTEPKGVTTQIERFARTVGSVPLGSVLRVTLNANPSSLGKPDPSELSVEIDGEESSDRAVKPTIQEWRLARFKERLGALFPSGLTAEGMSFKTYGPSLLRALKLVVEKEMLSFRDRRVVWALGTHYADGQAMVTATLVVCAAPDTSIEGLVKEWEFYSTPDLPHRLDLPALSTLERLTMESHEDPREKMPFDLPKSDMGEDPFSVFKKFYRIYPHFSRVEL</sequence>